<dbReference type="GO" id="GO:0004650">
    <property type="term" value="F:polygalacturonase activity"/>
    <property type="evidence" value="ECO:0007669"/>
    <property type="project" value="InterPro"/>
</dbReference>
<evidence type="ECO:0000259" key="2">
    <source>
        <dbReference type="Pfam" id="PF12708"/>
    </source>
</evidence>
<dbReference type="PANTHER" id="PTHR33928">
    <property type="entry name" value="POLYGALACTURONASE QRT3"/>
    <property type="match status" value="1"/>
</dbReference>
<dbReference type="PANTHER" id="PTHR33928:SF2">
    <property type="entry name" value="PECTATE LYASE SUPERFAMILY PROTEIN DOMAIN-CONTAINING PROTEIN-RELATED"/>
    <property type="match status" value="1"/>
</dbReference>
<comment type="caution">
    <text evidence="3">The sequence shown here is derived from an EMBL/GenBank/DDBJ whole genome shotgun (WGS) entry which is preliminary data.</text>
</comment>
<dbReference type="InterPro" id="IPR039279">
    <property type="entry name" value="QRT3-like"/>
</dbReference>
<feature type="region of interest" description="Disordered" evidence="1">
    <location>
        <begin position="1331"/>
        <end position="1389"/>
    </location>
</feature>
<accession>A0AAE1CD44</accession>
<feature type="domain" description="Rhamnogalacturonase A/B/Epimerase-like pectate lyase" evidence="2">
    <location>
        <begin position="457"/>
        <end position="518"/>
    </location>
</feature>
<dbReference type="CDD" id="cd23668">
    <property type="entry name" value="GH55_beta13glucanase-like"/>
    <property type="match status" value="1"/>
</dbReference>
<sequence length="1440" mass="152222">MVYGNPHVTVKPFDMMGLSPLTRLIALLYTAAQWTPVQAGWQYSSPQNYPLIPESGPDPGSAYMVDNTKDHYHVAPDKGELHVPANEANQSLGNATGKSNGPVWPYSGSLKKYMANLADKTVIRGGYSNQSGTRTTQFNGGTVSASAASSYWLASLASLGIQPLAGGNDYQFFRDVTAFGADNTGKTDTTEAINAAICKPIVQLYYTQFVGDAKTPPTIKGCSTFEGIALIDTDPYIPGGSGSQWYIDQNQFFRQIRNFVFDLTDMPLSTAESDQPLVPTGIHWQVAQATSLQNLVFNMPKSSSSTAVNATTAVGIFTENGSGGFVSDLTFNGGSIGWRVGSQQFTARNLKHRDHGGAVGILTSKNGATAPNIVLDNTVFKNVAKIVQADGGSTLLSKNSNLWATGKRYNGSVGSTQTGDVVAPAKAKLLLGKNGKLFVRSRPQYEAPGTDSFLIATKDGGCKNDGTGDQTACINSFLLKAVGAKKIAYFPAGIYTVGGTVIIPTNSQVQGSSWSQIQGSGYYFGDMQHPQVVVQVGNKGDIGTMEIVEMLFSVKGSTAGAILMEWNTAAVTQGAAAMWDSHFRVGGGKGTDLDLDRCPKLSFNDNCIASTLMFHVTAQASGYFENVWAWVADHDNDASVYDQPDSSITQISIFGARGMFIESQGPSWFYGGGSEHSVLHNYLLSGAKSVFMGHIQTESPYFQPVPAAPVPFAAAPSFANDPDFSQCSVTADSISEQCRYAWGLRVIDSTDVTIHSAGLYSFFNEYYQDCIDTHNCQMRILEVKGSTGVVIYNLFTVATVNIATGIDGSQILQSDSNQHGFTTEVSVWLPLPGRDHDNIVYVGPDVFTNPTMSCSAPCVLVFPTSHLDAPTTISPSSYTTSFEYGTVATATRNGAPTAVFVTTTTTVVISIPPITVSGMPYSNFNITSKGPTPITIYPSVSVPPVTLKLPDGKGGTTSRVVPLPPWPLTTNPGGLGSSTTYHTAIFSTIVVTGPKVTTITFQPSIAAATFSCPATTELVFATPSITVRTSCTNSGLFTVNFGCPTTKVIGFLAATTASAQVDCTLLTLWSTGQAASSTETPLPTWYTWPLFGSIVPVTTSVSKPQPTDNGVVVSCAVWFFVFCISWGQIHIGAWVWALPPGIYPPGPPPIGLIQFPPGFHIEGKLPPWPQITIGRDKQLTTNKQPDCETKTAQACTTTTFFSATTTKNGATTTTLTSTSKHCETILGCFVRGSDSSATTTNVQFGTQTIAPVGSWPSEAWPAADQGAAYSSSVFAALSAALAAEEASAGGSVISFTPGPAASPTCASGTGCGGHLCTGFWCVPSPTGHPPAYQDPKDPSSGGFVAPTSTIGQTTTSTASVKPTTTTPPPPPPPTSTTSKPSPTFNPPTDEAFCDEQHPCDAWTCPPYGHTPYCQILGSPYTYICGCVKQFKMVVNGSDVQ</sequence>
<dbReference type="InterPro" id="IPR024535">
    <property type="entry name" value="RHGA/B-epi-like_pectate_lyase"/>
</dbReference>
<dbReference type="EMBL" id="JAULSO010000002">
    <property type="protein sequence ID" value="KAK3689192.1"/>
    <property type="molecule type" value="Genomic_DNA"/>
</dbReference>
<organism evidence="3 4">
    <name type="scientific">Podospora appendiculata</name>
    <dbReference type="NCBI Taxonomy" id="314037"/>
    <lineage>
        <taxon>Eukaryota</taxon>
        <taxon>Fungi</taxon>
        <taxon>Dikarya</taxon>
        <taxon>Ascomycota</taxon>
        <taxon>Pezizomycotina</taxon>
        <taxon>Sordariomycetes</taxon>
        <taxon>Sordariomycetidae</taxon>
        <taxon>Sordariales</taxon>
        <taxon>Podosporaceae</taxon>
        <taxon>Podospora</taxon>
    </lineage>
</organism>
<evidence type="ECO:0000256" key="1">
    <source>
        <dbReference type="SAM" id="MobiDB-lite"/>
    </source>
</evidence>
<dbReference type="SUPFAM" id="SSF51126">
    <property type="entry name" value="Pectin lyase-like"/>
    <property type="match status" value="2"/>
</dbReference>
<reference evidence="3" key="1">
    <citation type="journal article" date="2023" name="Mol. Phylogenet. Evol.">
        <title>Genome-scale phylogeny and comparative genomics of the fungal order Sordariales.</title>
        <authorList>
            <person name="Hensen N."/>
            <person name="Bonometti L."/>
            <person name="Westerberg I."/>
            <person name="Brannstrom I.O."/>
            <person name="Guillou S."/>
            <person name="Cros-Aarteil S."/>
            <person name="Calhoun S."/>
            <person name="Haridas S."/>
            <person name="Kuo A."/>
            <person name="Mondo S."/>
            <person name="Pangilinan J."/>
            <person name="Riley R."/>
            <person name="LaButti K."/>
            <person name="Andreopoulos B."/>
            <person name="Lipzen A."/>
            <person name="Chen C."/>
            <person name="Yan M."/>
            <person name="Daum C."/>
            <person name="Ng V."/>
            <person name="Clum A."/>
            <person name="Steindorff A."/>
            <person name="Ohm R.A."/>
            <person name="Martin F."/>
            <person name="Silar P."/>
            <person name="Natvig D.O."/>
            <person name="Lalanne C."/>
            <person name="Gautier V."/>
            <person name="Ament-Velasquez S.L."/>
            <person name="Kruys A."/>
            <person name="Hutchinson M.I."/>
            <person name="Powell A.J."/>
            <person name="Barry K."/>
            <person name="Miller A.N."/>
            <person name="Grigoriev I.V."/>
            <person name="Debuchy R."/>
            <person name="Gladieux P."/>
            <person name="Hiltunen Thoren M."/>
            <person name="Johannesson H."/>
        </authorList>
    </citation>
    <scope>NUCLEOTIDE SEQUENCE</scope>
    <source>
        <strain evidence="3">CBS 314.62</strain>
    </source>
</reference>
<dbReference type="InterPro" id="IPR011050">
    <property type="entry name" value="Pectin_lyase_fold/virulence"/>
</dbReference>
<protein>
    <submittedName>
        <fullName evidence="3">Pectin lyase fold/virulence factor</fullName>
    </submittedName>
</protein>
<dbReference type="Pfam" id="PF12708">
    <property type="entry name" value="Pect-lyase_RHGA_epim"/>
    <property type="match status" value="2"/>
</dbReference>
<feature type="compositionally biased region" description="Low complexity" evidence="1">
    <location>
        <begin position="1347"/>
        <end position="1364"/>
    </location>
</feature>
<dbReference type="Proteomes" id="UP001270362">
    <property type="component" value="Unassembled WGS sequence"/>
</dbReference>
<evidence type="ECO:0000313" key="3">
    <source>
        <dbReference type="EMBL" id="KAK3689192.1"/>
    </source>
</evidence>
<evidence type="ECO:0000313" key="4">
    <source>
        <dbReference type="Proteomes" id="UP001270362"/>
    </source>
</evidence>
<gene>
    <name evidence="3" type="ORF">B0T22DRAFT_513373</name>
</gene>
<dbReference type="GO" id="GO:0016829">
    <property type="term" value="F:lyase activity"/>
    <property type="evidence" value="ECO:0007669"/>
    <property type="project" value="UniProtKB-KW"/>
</dbReference>
<reference evidence="3" key="2">
    <citation type="submission" date="2023-06" db="EMBL/GenBank/DDBJ databases">
        <authorList>
            <consortium name="Lawrence Berkeley National Laboratory"/>
            <person name="Haridas S."/>
            <person name="Hensen N."/>
            <person name="Bonometti L."/>
            <person name="Westerberg I."/>
            <person name="Brannstrom I.O."/>
            <person name="Guillou S."/>
            <person name="Cros-Aarteil S."/>
            <person name="Calhoun S."/>
            <person name="Kuo A."/>
            <person name="Mondo S."/>
            <person name="Pangilinan J."/>
            <person name="Riley R."/>
            <person name="Labutti K."/>
            <person name="Andreopoulos B."/>
            <person name="Lipzen A."/>
            <person name="Chen C."/>
            <person name="Yanf M."/>
            <person name="Daum C."/>
            <person name="Ng V."/>
            <person name="Clum A."/>
            <person name="Steindorff A."/>
            <person name="Ohm R."/>
            <person name="Martin F."/>
            <person name="Silar P."/>
            <person name="Natvig D."/>
            <person name="Lalanne C."/>
            <person name="Gautier V."/>
            <person name="Ament-Velasquez S.L."/>
            <person name="Kruys A."/>
            <person name="Hutchinson M.I."/>
            <person name="Powell A.J."/>
            <person name="Barry K."/>
            <person name="Miller A.N."/>
            <person name="Grigoriev I.V."/>
            <person name="Debuchy R."/>
            <person name="Gladieux P."/>
            <person name="Thoren M.H."/>
            <person name="Johannesson H."/>
        </authorList>
    </citation>
    <scope>NUCLEOTIDE SEQUENCE</scope>
    <source>
        <strain evidence="3">CBS 314.62</strain>
    </source>
</reference>
<feature type="compositionally biased region" description="Low complexity" evidence="1">
    <location>
        <begin position="1375"/>
        <end position="1388"/>
    </location>
</feature>
<keyword evidence="3" id="KW-0456">Lyase</keyword>
<feature type="compositionally biased region" description="Pro residues" evidence="1">
    <location>
        <begin position="1365"/>
        <end position="1374"/>
    </location>
</feature>
<keyword evidence="4" id="KW-1185">Reference proteome</keyword>
<feature type="domain" description="Rhamnogalacturonase A/B/Epimerase-like pectate lyase" evidence="2">
    <location>
        <begin position="173"/>
        <end position="377"/>
    </location>
</feature>
<dbReference type="InterPro" id="IPR012334">
    <property type="entry name" value="Pectin_lyas_fold"/>
</dbReference>
<dbReference type="Gene3D" id="2.160.20.10">
    <property type="entry name" value="Single-stranded right-handed beta-helix, Pectin lyase-like"/>
    <property type="match status" value="2"/>
</dbReference>
<proteinExistence type="predicted"/>
<name>A0AAE1CD44_9PEZI</name>